<dbReference type="Pfam" id="PF07679">
    <property type="entry name" value="I-set"/>
    <property type="match status" value="1"/>
</dbReference>
<dbReference type="PANTHER" id="PTHR45080:SF38">
    <property type="entry name" value="FI23916P1-RELATED"/>
    <property type="match status" value="1"/>
</dbReference>
<dbReference type="SUPFAM" id="SSF48726">
    <property type="entry name" value="Immunoglobulin"/>
    <property type="match status" value="1"/>
</dbReference>
<dbReference type="InterPro" id="IPR036179">
    <property type="entry name" value="Ig-like_dom_sf"/>
</dbReference>
<dbReference type="InterPro" id="IPR003961">
    <property type="entry name" value="FN3_dom"/>
</dbReference>
<dbReference type="PROSITE" id="PS50853">
    <property type="entry name" value="FN3"/>
    <property type="match status" value="1"/>
</dbReference>
<dbReference type="Gene3D" id="2.60.40.10">
    <property type="entry name" value="Immunoglobulins"/>
    <property type="match status" value="2"/>
</dbReference>
<dbReference type="CDD" id="cd00063">
    <property type="entry name" value="FN3"/>
    <property type="match status" value="1"/>
</dbReference>
<evidence type="ECO:0000259" key="3">
    <source>
        <dbReference type="PROSITE" id="PS50853"/>
    </source>
</evidence>
<dbReference type="InterPro" id="IPR013783">
    <property type="entry name" value="Ig-like_fold"/>
</dbReference>
<dbReference type="EMBL" id="QKKF02014599">
    <property type="protein sequence ID" value="RZF42720.1"/>
    <property type="molecule type" value="Genomic_DNA"/>
</dbReference>
<dbReference type="OrthoDB" id="6159398at2759"/>
<sequence length="183" mass="21217">MLWYQDSFLLDPTNRRSMDTRGNKHMLTIHNVQNSDFGNYSCVAENSLGRAKKYIELSGRPSPAQFHSAPFSRSHSSYKHSWQIESYPPLEEVRLLYRKVMMNETYQQPGKWHDVTLQPVNTGSFSHAMSYNIRHLHANSVYEAIIQAKNRYGWNEVSDLYQFYTRGPESDKTAINKGSSETS</sequence>
<organism evidence="4 5">
    <name type="scientific">Laodelphax striatellus</name>
    <name type="common">Small brown planthopper</name>
    <name type="synonym">Delphax striatella</name>
    <dbReference type="NCBI Taxonomy" id="195883"/>
    <lineage>
        <taxon>Eukaryota</taxon>
        <taxon>Metazoa</taxon>
        <taxon>Ecdysozoa</taxon>
        <taxon>Arthropoda</taxon>
        <taxon>Hexapoda</taxon>
        <taxon>Insecta</taxon>
        <taxon>Pterygota</taxon>
        <taxon>Neoptera</taxon>
        <taxon>Paraneoptera</taxon>
        <taxon>Hemiptera</taxon>
        <taxon>Auchenorrhyncha</taxon>
        <taxon>Fulgoroidea</taxon>
        <taxon>Delphacidae</taxon>
        <taxon>Criomorphinae</taxon>
        <taxon>Laodelphax</taxon>
    </lineage>
</organism>
<comment type="caution">
    <text evidence="4">The sequence shown here is derived from an EMBL/GenBank/DDBJ whole genome shotgun (WGS) entry which is preliminary data.</text>
</comment>
<dbReference type="GO" id="GO:0050808">
    <property type="term" value="P:synapse organization"/>
    <property type="evidence" value="ECO:0007669"/>
    <property type="project" value="TreeGrafter"/>
</dbReference>
<feature type="domain" description="Fibronectin type-III" evidence="3">
    <location>
        <begin position="60"/>
        <end position="168"/>
    </location>
</feature>
<dbReference type="InterPro" id="IPR036116">
    <property type="entry name" value="FN3_sf"/>
</dbReference>
<name>A0A482XB32_LAOST</name>
<feature type="domain" description="Ig-like" evidence="2">
    <location>
        <begin position="1"/>
        <end position="58"/>
    </location>
</feature>
<reference evidence="4 5" key="1">
    <citation type="journal article" date="2017" name="Gigascience">
        <title>Genome sequence of the small brown planthopper, Laodelphax striatellus.</title>
        <authorList>
            <person name="Zhu J."/>
            <person name="Jiang F."/>
            <person name="Wang X."/>
            <person name="Yang P."/>
            <person name="Bao Y."/>
            <person name="Zhao W."/>
            <person name="Wang W."/>
            <person name="Lu H."/>
            <person name="Wang Q."/>
            <person name="Cui N."/>
            <person name="Li J."/>
            <person name="Chen X."/>
            <person name="Luo L."/>
            <person name="Yu J."/>
            <person name="Kang L."/>
            <person name="Cui F."/>
        </authorList>
    </citation>
    <scope>NUCLEOTIDE SEQUENCE [LARGE SCALE GENOMIC DNA]</scope>
    <source>
        <strain evidence="4">Lst14</strain>
    </source>
</reference>
<evidence type="ECO:0000259" key="2">
    <source>
        <dbReference type="PROSITE" id="PS50835"/>
    </source>
</evidence>
<keyword evidence="1" id="KW-0393">Immunoglobulin domain</keyword>
<protein>
    <recommendedName>
        <fullName evidence="6">Ig-like domain-containing protein</fullName>
    </recommendedName>
</protein>
<dbReference type="InterPro" id="IPR007110">
    <property type="entry name" value="Ig-like_dom"/>
</dbReference>
<evidence type="ECO:0000256" key="1">
    <source>
        <dbReference type="ARBA" id="ARBA00023319"/>
    </source>
</evidence>
<dbReference type="InterPro" id="IPR050958">
    <property type="entry name" value="Cell_Adh-Cytoskel_Orgn"/>
</dbReference>
<dbReference type="SUPFAM" id="SSF49265">
    <property type="entry name" value="Fibronectin type III"/>
    <property type="match status" value="1"/>
</dbReference>
<dbReference type="SMR" id="A0A482XB32"/>
<evidence type="ECO:0008006" key="6">
    <source>
        <dbReference type="Google" id="ProtNLM"/>
    </source>
</evidence>
<dbReference type="InParanoid" id="A0A482XB32"/>
<dbReference type="GO" id="GO:0005886">
    <property type="term" value="C:plasma membrane"/>
    <property type="evidence" value="ECO:0007669"/>
    <property type="project" value="TreeGrafter"/>
</dbReference>
<evidence type="ECO:0000313" key="5">
    <source>
        <dbReference type="Proteomes" id="UP000291343"/>
    </source>
</evidence>
<evidence type="ECO:0000313" key="4">
    <source>
        <dbReference type="EMBL" id="RZF42720.1"/>
    </source>
</evidence>
<accession>A0A482XB32</accession>
<gene>
    <name evidence="4" type="ORF">LSTR_LSTR014565</name>
</gene>
<dbReference type="GO" id="GO:0043025">
    <property type="term" value="C:neuronal cell body"/>
    <property type="evidence" value="ECO:0007669"/>
    <property type="project" value="TreeGrafter"/>
</dbReference>
<dbReference type="PROSITE" id="PS50835">
    <property type="entry name" value="IG_LIKE"/>
    <property type="match status" value="1"/>
</dbReference>
<dbReference type="GO" id="GO:0030424">
    <property type="term" value="C:axon"/>
    <property type="evidence" value="ECO:0007669"/>
    <property type="project" value="TreeGrafter"/>
</dbReference>
<proteinExistence type="predicted"/>
<dbReference type="Proteomes" id="UP000291343">
    <property type="component" value="Unassembled WGS sequence"/>
</dbReference>
<dbReference type="GO" id="GO:0008046">
    <property type="term" value="F:axon guidance receptor activity"/>
    <property type="evidence" value="ECO:0007669"/>
    <property type="project" value="TreeGrafter"/>
</dbReference>
<keyword evidence="5" id="KW-1185">Reference proteome</keyword>
<dbReference type="AlphaFoldDB" id="A0A482XB32"/>
<dbReference type="GO" id="GO:0007156">
    <property type="term" value="P:homophilic cell adhesion via plasma membrane adhesion molecules"/>
    <property type="evidence" value="ECO:0007669"/>
    <property type="project" value="TreeGrafter"/>
</dbReference>
<dbReference type="STRING" id="195883.A0A482XB32"/>
<dbReference type="InterPro" id="IPR013098">
    <property type="entry name" value="Ig_I-set"/>
</dbReference>
<dbReference type="PANTHER" id="PTHR45080">
    <property type="entry name" value="CONTACTIN 5"/>
    <property type="match status" value="1"/>
</dbReference>
<dbReference type="CDD" id="cd00096">
    <property type="entry name" value="Ig"/>
    <property type="match status" value="1"/>
</dbReference>